<dbReference type="OrthoDB" id="670608at2"/>
<dbReference type="STRING" id="1195760.SAMN05444281_0952"/>
<evidence type="ECO:0000313" key="3">
    <source>
        <dbReference type="Proteomes" id="UP000184109"/>
    </source>
</evidence>
<sequence length="113" mass="13426">MSKIDAFFENQEEPNKGVFIFLRNFINQYHSEITLHLKWGLPYFYFKGKPLCYLWKDKKTNIPYISFAKGPNLHHPALIQGDRKIFKILPINPNQDIDLNLIQEILDEAIKNY</sequence>
<dbReference type="InterPro" id="IPR014922">
    <property type="entry name" value="YdhG-like"/>
</dbReference>
<dbReference type="Gene3D" id="3.90.1150.200">
    <property type="match status" value="1"/>
</dbReference>
<evidence type="ECO:0000313" key="2">
    <source>
        <dbReference type="EMBL" id="SHH56363.1"/>
    </source>
</evidence>
<dbReference type="AlphaFoldDB" id="A0A1M5U136"/>
<dbReference type="Proteomes" id="UP000184109">
    <property type="component" value="Unassembled WGS sequence"/>
</dbReference>
<name>A0A1M5U136_9FLAO</name>
<protein>
    <recommendedName>
        <fullName evidence="1">YdhG-like domain-containing protein</fullName>
    </recommendedName>
</protein>
<accession>A0A1M5U136</accession>
<dbReference type="EMBL" id="FQXQ01000002">
    <property type="protein sequence ID" value="SHH56363.1"/>
    <property type="molecule type" value="Genomic_DNA"/>
</dbReference>
<evidence type="ECO:0000259" key="1">
    <source>
        <dbReference type="Pfam" id="PF08818"/>
    </source>
</evidence>
<dbReference type="Pfam" id="PF08818">
    <property type="entry name" value="DUF1801"/>
    <property type="match status" value="1"/>
</dbReference>
<dbReference type="RefSeq" id="WP_073118852.1">
    <property type="nucleotide sequence ID" value="NZ_BMEN01000002.1"/>
</dbReference>
<dbReference type="SUPFAM" id="SSF159888">
    <property type="entry name" value="YdhG-like"/>
    <property type="match status" value="1"/>
</dbReference>
<organism evidence="2 3">
    <name type="scientific">Wenyingzhuangia marina</name>
    <dbReference type="NCBI Taxonomy" id="1195760"/>
    <lineage>
        <taxon>Bacteria</taxon>
        <taxon>Pseudomonadati</taxon>
        <taxon>Bacteroidota</taxon>
        <taxon>Flavobacteriia</taxon>
        <taxon>Flavobacteriales</taxon>
        <taxon>Flavobacteriaceae</taxon>
        <taxon>Wenyingzhuangia</taxon>
    </lineage>
</organism>
<keyword evidence="3" id="KW-1185">Reference proteome</keyword>
<gene>
    <name evidence="2" type="ORF">SAMN05444281_0952</name>
</gene>
<feature type="domain" description="YdhG-like" evidence="1">
    <location>
        <begin position="19"/>
        <end position="110"/>
    </location>
</feature>
<proteinExistence type="predicted"/>
<reference evidence="3" key="1">
    <citation type="submission" date="2016-11" db="EMBL/GenBank/DDBJ databases">
        <authorList>
            <person name="Varghese N."/>
            <person name="Submissions S."/>
        </authorList>
    </citation>
    <scope>NUCLEOTIDE SEQUENCE [LARGE SCALE GENOMIC DNA]</scope>
    <source>
        <strain evidence="3">DSM 100572</strain>
    </source>
</reference>